<dbReference type="Pfam" id="PF00756">
    <property type="entry name" value="Esterase"/>
    <property type="match status" value="1"/>
</dbReference>
<dbReference type="PANTHER" id="PTHR48098:SF1">
    <property type="entry name" value="DIACYLGLYCEROL ACYLTRANSFERASE_MYCOLYLTRANSFERASE AG85A"/>
    <property type="match status" value="1"/>
</dbReference>
<dbReference type="InterPro" id="IPR000801">
    <property type="entry name" value="Esterase-like"/>
</dbReference>
<name>A0A9D1D315_9FIRM</name>
<gene>
    <name evidence="1" type="ORF">IAB26_12505</name>
</gene>
<evidence type="ECO:0000313" key="1">
    <source>
        <dbReference type="EMBL" id="HIQ97369.1"/>
    </source>
</evidence>
<organism evidence="1 2">
    <name type="scientific">Candidatus Limivivens merdigallinarum</name>
    <dbReference type="NCBI Taxonomy" id="2840859"/>
    <lineage>
        <taxon>Bacteria</taxon>
        <taxon>Bacillati</taxon>
        <taxon>Bacillota</taxon>
        <taxon>Clostridia</taxon>
        <taxon>Lachnospirales</taxon>
        <taxon>Lachnospiraceae</taxon>
        <taxon>Lachnospiraceae incertae sedis</taxon>
        <taxon>Candidatus Limivivens</taxon>
    </lineage>
</organism>
<evidence type="ECO:0008006" key="3">
    <source>
        <dbReference type="Google" id="ProtNLM"/>
    </source>
</evidence>
<dbReference type="AlphaFoldDB" id="A0A9D1D315"/>
<reference evidence="1" key="1">
    <citation type="submission" date="2020-10" db="EMBL/GenBank/DDBJ databases">
        <authorList>
            <person name="Gilroy R."/>
        </authorList>
    </citation>
    <scope>NUCLEOTIDE SEQUENCE</scope>
    <source>
        <strain evidence="1">ChiSjej3B21-11622</strain>
    </source>
</reference>
<dbReference type="SUPFAM" id="SSF53474">
    <property type="entry name" value="alpha/beta-Hydrolases"/>
    <property type="match status" value="1"/>
</dbReference>
<sequence>MAVLQGHYDSKCLRQDTQFVLIRPFEGRERAEERYLILLHGLMDNSTAWLYKTSLLRLADAYGVTVFCPEGRRGFYCDMAYGADYLSMVIREIPEVMGKLLGCELNGDNTVLAGNSMGGYGALKATLNPRSFYRKVMAFSPVISPMEALNVIPDDYLIPGEEKAAAGERGMLRDEDDLYALARRIGKPGYQITVTCGKDDFLIGQNREFHTYLKTLGLEHTYREEEGVHGWDYWETHLPELFQSYFSV</sequence>
<dbReference type="InterPro" id="IPR029058">
    <property type="entry name" value="AB_hydrolase_fold"/>
</dbReference>
<reference evidence="1" key="2">
    <citation type="journal article" date="2021" name="PeerJ">
        <title>Extensive microbial diversity within the chicken gut microbiome revealed by metagenomics and culture.</title>
        <authorList>
            <person name="Gilroy R."/>
            <person name="Ravi A."/>
            <person name="Getino M."/>
            <person name="Pursley I."/>
            <person name="Horton D.L."/>
            <person name="Alikhan N.F."/>
            <person name="Baker D."/>
            <person name="Gharbi K."/>
            <person name="Hall N."/>
            <person name="Watson M."/>
            <person name="Adriaenssens E.M."/>
            <person name="Foster-Nyarko E."/>
            <person name="Jarju S."/>
            <person name="Secka A."/>
            <person name="Antonio M."/>
            <person name="Oren A."/>
            <person name="Chaudhuri R.R."/>
            <person name="La Ragione R."/>
            <person name="Hildebrand F."/>
            <person name="Pallen M.J."/>
        </authorList>
    </citation>
    <scope>NUCLEOTIDE SEQUENCE</scope>
    <source>
        <strain evidence="1">ChiSjej3B21-11622</strain>
    </source>
</reference>
<dbReference type="Gene3D" id="3.40.50.1820">
    <property type="entry name" value="alpha/beta hydrolase"/>
    <property type="match status" value="1"/>
</dbReference>
<dbReference type="PANTHER" id="PTHR48098">
    <property type="entry name" value="ENTEROCHELIN ESTERASE-RELATED"/>
    <property type="match status" value="1"/>
</dbReference>
<dbReference type="InterPro" id="IPR050583">
    <property type="entry name" value="Mycobacterial_A85_antigen"/>
</dbReference>
<dbReference type="Proteomes" id="UP000886886">
    <property type="component" value="Unassembled WGS sequence"/>
</dbReference>
<comment type="caution">
    <text evidence="1">The sequence shown here is derived from an EMBL/GenBank/DDBJ whole genome shotgun (WGS) entry which is preliminary data.</text>
</comment>
<dbReference type="EMBL" id="DVFT01000185">
    <property type="protein sequence ID" value="HIQ97369.1"/>
    <property type="molecule type" value="Genomic_DNA"/>
</dbReference>
<accession>A0A9D1D315</accession>
<proteinExistence type="predicted"/>
<protein>
    <recommendedName>
        <fullName evidence="3">Esterase</fullName>
    </recommendedName>
</protein>
<dbReference type="GO" id="GO:0016747">
    <property type="term" value="F:acyltransferase activity, transferring groups other than amino-acyl groups"/>
    <property type="evidence" value="ECO:0007669"/>
    <property type="project" value="TreeGrafter"/>
</dbReference>
<evidence type="ECO:0000313" key="2">
    <source>
        <dbReference type="Proteomes" id="UP000886886"/>
    </source>
</evidence>